<dbReference type="SMART" id="SM00342">
    <property type="entry name" value="HTH_ARAC"/>
    <property type="match status" value="1"/>
</dbReference>
<evidence type="ECO:0000256" key="2">
    <source>
        <dbReference type="ARBA" id="ARBA00023125"/>
    </source>
</evidence>
<dbReference type="Pfam" id="PF06719">
    <property type="entry name" value="AraC_N"/>
    <property type="match status" value="1"/>
</dbReference>
<dbReference type="InterPro" id="IPR018062">
    <property type="entry name" value="HTH_AraC-typ_CS"/>
</dbReference>
<dbReference type="InterPro" id="IPR009057">
    <property type="entry name" value="Homeodomain-like_sf"/>
</dbReference>
<sequence length="299" mass="33763">MNKVLDEIIDLMKSAGTRPIETGVPGLSMIKGDIPAHQLAALYEPMIGFTVQGTKILSIGERSTTLGGPSYYVLPVHVPATASVHPDRDGRPYMSLGLELNQNVLQSLLRDLPENLIPTASEHFAACEIDIEFMEAWLRLLRLRNTSRDIPALAPAYEREILYRVLMGPQGWYLRQLGLRESNFSKISQIVKWIRDNFMRPIDIGEMSSKSGMAINTFHRQFKRATGLSPIQFQKQLRLLEARNLIAFEGYAVASAAYQVGYQSPSQFNREYSRFFGSSPARDTEKLRRIESTKASPIW</sequence>
<dbReference type="RefSeq" id="WP_307476179.1">
    <property type="nucleotide sequence ID" value="NZ_JAUSUB010000013.1"/>
</dbReference>
<dbReference type="Proteomes" id="UP001238088">
    <property type="component" value="Unassembled WGS sequence"/>
</dbReference>
<dbReference type="PROSITE" id="PS01124">
    <property type="entry name" value="HTH_ARAC_FAMILY_2"/>
    <property type="match status" value="1"/>
</dbReference>
<dbReference type="InterPro" id="IPR018060">
    <property type="entry name" value="HTH_AraC"/>
</dbReference>
<evidence type="ECO:0000256" key="1">
    <source>
        <dbReference type="ARBA" id="ARBA00023015"/>
    </source>
</evidence>
<keyword evidence="6" id="KW-1185">Reference proteome</keyword>
<feature type="domain" description="HTH araC/xylS-type" evidence="4">
    <location>
        <begin position="188"/>
        <end position="286"/>
    </location>
</feature>
<protein>
    <submittedName>
        <fullName evidence="5">AraC-like DNA-binding protein</fullName>
    </submittedName>
</protein>
<evidence type="ECO:0000313" key="6">
    <source>
        <dbReference type="Proteomes" id="UP001238088"/>
    </source>
</evidence>
<proteinExistence type="predicted"/>
<name>A0ABU0AJY5_9BACI</name>
<dbReference type="Pfam" id="PF12833">
    <property type="entry name" value="HTH_18"/>
    <property type="match status" value="1"/>
</dbReference>
<evidence type="ECO:0000259" key="4">
    <source>
        <dbReference type="PROSITE" id="PS01124"/>
    </source>
</evidence>
<dbReference type="PROSITE" id="PS00041">
    <property type="entry name" value="HTH_ARAC_FAMILY_1"/>
    <property type="match status" value="1"/>
</dbReference>
<evidence type="ECO:0000256" key="3">
    <source>
        <dbReference type="ARBA" id="ARBA00023163"/>
    </source>
</evidence>
<gene>
    <name evidence="5" type="ORF">J2S17_003077</name>
</gene>
<dbReference type="SUPFAM" id="SSF46689">
    <property type="entry name" value="Homeodomain-like"/>
    <property type="match status" value="2"/>
</dbReference>
<keyword evidence="2" id="KW-0238">DNA-binding</keyword>
<reference evidence="5 6" key="1">
    <citation type="submission" date="2023-07" db="EMBL/GenBank/DDBJ databases">
        <title>Genomic Encyclopedia of Type Strains, Phase IV (KMG-IV): sequencing the most valuable type-strain genomes for metagenomic binning, comparative biology and taxonomic classification.</title>
        <authorList>
            <person name="Goeker M."/>
        </authorList>
    </citation>
    <scope>NUCLEOTIDE SEQUENCE [LARGE SCALE GENOMIC DNA]</scope>
    <source>
        <strain evidence="5 6">DSM 23494</strain>
    </source>
</reference>
<dbReference type="PANTHER" id="PTHR43436">
    <property type="entry name" value="ARAC-FAMILY TRANSCRIPTIONAL REGULATOR"/>
    <property type="match status" value="1"/>
</dbReference>
<dbReference type="Gene3D" id="1.10.10.60">
    <property type="entry name" value="Homeodomain-like"/>
    <property type="match status" value="1"/>
</dbReference>
<comment type="caution">
    <text evidence="5">The sequence shown here is derived from an EMBL/GenBank/DDBJ whole genome shotgun (WGS) entry which is preliminary data.</text>
</comment>
<organism evidence="5 6">
    <name type="scientific">Cytobacillus purgationiresistens</name>
    <dbReference type="NCBI Taxonomy" id="863449"/>
    <lineage>
        <taxon>Bacteria</taxon>
        <taxon>Bacillati</taxon>
        <taxon>Bacillota</taxon>
        <taxon>Bacilli</taxon>
        <taxon>Bacillales</taxon>
        <taxon>Bacillaceae</taxon>
        <taxon>Cytobacillus</taxon>
    </lineage>
</organism>
<evidence type="ECO:0000313" key="5">
    <source>
        <dbReference type="EMBL" id="MDQ0271189.1"/>
    </source>
</evidence>
<dbReference type="PANTHER" id="PTHR43436:SF1">
    <property type="entry name" value="TRANSCRIPTIONAL REGULATORY PROTEIN"/>
    <property type="match status" value="1"/>
</dbReference>
<keyword evidence="3" id="KW-0804">Transcription</keyword>
<accession>A0ABU0AJY5</accession>
<dbReference type="InterPro" id="IPR009594">
    <property type="entry name" value="Tscrpt_reg_HTH_AraC_N"/>
</dbReference>
<keyword evidence="1" id="KW-0805">Transcription regulation</keyword>
<dbReference type="EMBL" id="JAUSUB010000013">
    <property type="protein sequence ID" value="MDQ0271189.1"/>
    <property type="molecule type" value="Genomic_DNA"/>
</dbReference>